<comment type="caution">
    <text evidence="1">The sequence shown here is derived from an EMBL/GenBank/DDBJ whole genome shotgun (WGS) entry which is preliminary data.</text>
</comment>
<evidence type="ECO:0000313" key="2">
    <source>
        <dbReference type="Proteomes" id="UP001237642"/>
    </source>
</evidence>
<keyword evidence="2" id="KW-1185">Reference proteome</keyword>
<organism evidence="1 2">
    <name type="scientific">Heracleum sosnowskyi</name>
    <dbReference type="NCBI Taxonomy" id="360622"/>
    <lineage>
        <taxon>Eukaryota</taxon>
        <taxon>Viridiplantae</taxon>
        <taxon>Streptophyta</taxon>
        <taxon>Embryophyta</taxon>
        <taxon>Tracheophyta</taxon>
        <taxon>Spermatophyta</taxon>
        <taxon>Magnoliopsida</taxon>
        <taxon>eudicotyledons</taxon>
        <taxon>Gunneridae</taxon>
        <taxon>Pentapetalae</taxon>
        <taxon>asterids</taxon>
        <taxon>campanulids</taxon>
        <taxon>Apiales</taxon>
        <taxon>Apiaceae</taxon>
        <taxon>Apioideae</taxon>
        <taxon>apioid superclade</taxon>
        <taxon>Tordylieae</taxon>
        <taxon>Tordyliinae</taxon>
        <taxon>Heracleum</taxon>
    </lineage>
</organism>
<dbReference type="Proteomes" id="UP001237642">
    <property type="component" value="Unassembled WGS sequence"/>
</dbReference>
<dbReference type="PANTHER" id="PTHR21403">
    <property type="entry name" value="ATP PHOSPHORIBOSYLTRANSFERASE ATP-PRTASE"/>
    <property type="match status" value="1"/>
</dbReference>
<name>A0AAD8GMV0_9APIA</name>
<reference evidence="1" key="2">
    <citation type="submission" date="2023-05" db="EMBL/GenBank/DDBJ databases">
        <authorList>
            <person name="Schelkunov M.I."/>
        </authorList>
    </citation>
    <scope>NUCLEOTIDE SEQUENCE</scope>
    <source>
        <strain evidence="1">Hsosn_3</strain>
        <tissue evidence="1">Leaf</tissue>
    </source>
</reference>
<protein>
    <submittedName>
        <fullName evidence="1">Uncharacterized protein</fullName>
    </submittedName>
</protein>
<proteinExistence type="predicted"/>
<evidence type="ECO:0000313" key="1">
    <source>
        <dbReference type="EMBL" id="KAK1351383.1"/>
    </source>
</evidence>
<dbReference type="InterPro" id="IPR001348">
    <property type="entry name" value="ATP_PRibTrfase_HisG"/>
</dbReference>
<dbReference type="EMBL" id="JAUIZM010000041">
    <property type="protein sequence ID" value="KAK1351383.1"/>
    <property type="molecule type" value="Genomic_DNA"/>
</dbReference>
<accession>A0AAD8GMV0</accession>
<dbReference type="GO" id="GO:0000105">
    <property type="term" value="P:L-histidine biosynthetic process"/>
    <property type="evidence" value="ECO:0007669"/>
    <property type="project" value="UniProtKB-KW"/>
</dbReference>
<dbReference type="GO" id="GO:0003879">
    <property type="term" value="F:ATP phosphoribosyltransferase activity"/>
    <property type="evidence" value="ECO:0007669"/>
    <property type="project" value="UniProtKB-EC"/>
</dbReference>
<gene>
    <name evidence="1" type="ORF">POM88_054404</name>
</gene>
<dbReference type="AlphaFoldDB" id="A0AAD8GMV0"/>
<sequence>MSGTTLGENNLKEIEGGMFWKVSKKSLIQRQGVLDTIHEILERFEAHLRAAGQFSAVSVATVFCTRNVLAELFNMKPAEHQEAAEEVAERVLSQPSLSGLQGPTKSPVFCKRDGKTTAEYYAIVIRVPKKLLYKSVQQLRAFVPVLLLCANLYCGGTLMDQVMNLQFSYWHIFRRLNFMPSFLAGLPKDCAICTSTTDSTAAFLATCATQTGKSVRYLSK</sequence>
<reference evidence="1" key="1">
    <citation type="submission" date="2023-02" db="EMBL/GenBank/DDBJ databases">
        <title>Genome of toxic invasive species Heracleum sosnowskyi carries increased number of genes despite the absence of recent whole-genome duplications.</title>
        <authorList>
            <person name="Schelkunov M."/>
            <person name="Shtratnikova V."/>
            <person name="Makarenko M."/>
            <person name="Klepikova A."/>
            <person name="Omelchenko D."/>
            <person name="Novikova G."/>
            <person name="Obukhova E."/>
            <person name="Bogdanov V."/>
            <person name="Penin A."/>
            <person name="Logacheva M."/>
        </authorList>
    </citation>
    <scope>NUCLEOTIDE SEQUENCE</scope>
    <source>
        <strain evidence="1">Hsosn_3</strain>
        <tissue evidence="1">Leaf</tissue>
    </source>
</reference>
<dbReference type="PANTHER" id="PTHR21403:SF8">
    <property type="entry name" value="ATP PHOSPHORIBOSYLTRANSFERASE"/>
    <property type="match status" value="1"/>
</dbReference>